<keyword evidence="3" id="KW-1185">Reference proteome</keyword>
<evidence type="ECO:0000313" key="2">
    <source>
        <dbReference type="EMBL" id="MEI4770691.1"/>
    </source>
</evidence>
<accession>A0ABU8F6P3</accession>
<keyword evidence="1" id="KW-0812">Transmembrane</keyword>
<feature type="transmembrane region" description="Helical" evidence="1">
    <location>
        <begin position="34"/>
        <end position="57"/>
    </location>
</feature>
<name>A0ABU8F6P3_9BACI</name>
<organism evidence="2 3">
    <name type="scientific">Psychrobacillus mangrovi</name>
    <dbReference type="NCBI Taxonomy" id="3117745"/>
    <lineage>
        <taxon>Bacteria</taxon>
        <taxon>Bacillati</taxon>
        <taxon>Bacillota</taxon>
        <taxon>Bacilli</taxon>
        <taxon>Bacillales</taxon>
        <taxon>Bacillaceae</taxon>
        <taxon>Psychrobacillus</taxon>
    </lineage>
</organism>
<dbReference type="EMBL" id="JBAWSY010000010">
    <property type="protein sequence ID" value="MEI4770691.1"/>
    <property type="molecule type" value="Genomic_DNA"/>
</dbReference>
<sequence>MKKRYEVIIYGVVMGCMFIGGLLGVYMIGQKEGAFSFDLLIPIIVGIVGGFIIFLLISKWRKKRNGNVPEVDERTLLLMKKYFSIALYVVLFGSGALLLILFAMGVETIETGMLIVYMMVVYFLIGIGAFVTKQI</sequence>
<dbReference type="Proteomes" id="UP001364890">
    <property type="component" value="Unassembled WGS sequence"/>
</dbReference>
<evidence type="ECO:0008006" key="4">
    <source>
        <dbReference type="Google" id="ProtNLM"/>
    </source>
</evidence>
<comment type="caution">
    <text evidence="2">The sequence shown here is derived from an EMBL/GenBank/DDBJ whole genome shotgun (WGS) entry which is preliminary data.</text>
</comment>
<feature type="transmembrane region" description="Helical" evidence="1">
    <location>
        <begin position="82"/>
        <end position="106"/>
    </location>
</feature>
<proteinExistence type="predicted"/>
<gene>
    <name evidence="2" type="ORF">WAX74_13730</name>
</gene>
<feature type="transmembrane region" description="Helical" evidence="1">
    <location>
        <begin position="7"/>
        <end position="28"/>
    </location>
</feature>
<reference evidence="2 3" key="1">
    <citation type="submission" date="2024-01" db="EMBL/GenBank/DDBJ databases">
        <title>Seven novel Bacillus-like species.</title>
        <authorList>
            <person name="Liu G."/>
        </authorList>
    </citation>
    <scope>NUCLEOTIDE SEQUENCE [LARGE SCALE GENOMIC DNA]</scope>
    <source>
        <strain evidence="2 3">FJAT-51614</strain>
    </source>
</reference>
<dbReference type="RefSeq" id="WP_336498249.1">
    <property type="nucleotide sequence ID" value="NZ_JBAWSY010000010.1"/>
</dbReference>
<protein>
    <recommendedName>
        <fullName evidence="4">DUF2178 domain-containing protein</fullName>
    </recommendedName>
</protein>
<evidence type="ECO:0000256" key="1">
    <source>
        <dbReference type="SAM" id="Phobius"/>
    </source>
</evidence>
<keyword evidence="1" id="KW-0472">Membrane</keyword>
<keyword evidence="1" id="KW-1133">Transmembrane helix</keyword>
<feature type="transmembrane region" description="Helical" evidence="1">
    <location>
        <begin position="112"/>
        <end position="131"/>
    </location>
</feature>
<evidence type="ECO:0000313" key="3">
    <source>
        <dbReference type="Proteomes" id="UP001364890"/>
    </source>
</evidence>